<evidence type="ECO:0000313" key="3">
    <source>
        <dbReference type="EMBL" id="CAB9514813.1"/>
    </source>
</evidence>
<dbReference type="PANTHER" id="PTHR47942:SF63">
    <property type="entry name" value="PENTATRICOPEPTIDE REPEAT-CONTAINING PROTEIN"/>
    <property type="match status" value="1"/>
</dbReference>
<dbReference type="OrthoDB" id="185373at2759"/>
<feature type="repeat" description="PPR" evidence="2">
    <location>
        <begin position="682"/>
        <end position="712"/>
    </location>
</feature>
<keyword evidence="4" id="KW-1185">Reference proteome</keyword>
<evidence type="ECO:0000256" key="2">
    <source>
        <dbReference type="PROSITE-ProRule" id="PRU00708"/>
    </source>
</evidence>
<evidence type="ECO:0000256" key="1">
    <source>
        <dbReference type="ARBA" id="ARBA00022737"/>
    </source>
</evidence>
<evidence type="ECO:0000313" key="4">
    <source>
        <dbReference type="Proteomes" id="UP001153069"/>
    </source>
</evidence>
<proteinExistence type="predicted"/>
<name>A0A9N8HLE1_9STRA</name>
<dbReference type="EMBL" id="CAICTM010000675">
    <property type="protein sequence ID" value="CAB9514813.1"/>
    <property type="molecule type" value="Genomic_DNA"/>
</dbReference>
<dbReference type="InterPro" id="IPR002885">
    <property type="entry name" value="PPR_rpt"/>
</dbReference>
<keyword evidence="1" id="KW-0677">Repeat</keyword>
<dbReference type="InterPro" id="IPR011990">
    <property type="entry name" value="TPR-like_helical_dom_sf"/>
</dbReference>
<dbReference type="Pfam" id="PF01535">
    <property type="entry name" value="PPR"/>
    <property type="match status" value="3"/>
</dbReference>
<dbReference type="NCBIfam" id="TIGR00756">
    <property type="entry name" value="PPR"/>
    <property type="match status" value="1"/>
</dbReference>
<comment type="caution">
    <text evidence="3">The sequence shown here is derived from an EMBL/GenBank/DDBJ whole genome shotgun (WGS) entry which is preliminary data.</text>
</comment>
<organism evidence="3 4">
    <name type="scientific">Seminavis robusta</name>
    <dbReference type="NCBI Taxonomy" id="568900"/>
    <lineage>
        <taxon>Eukaryota</taxon>
        <taxon>Sar</taxon>
        <taxon>Stramenopiles</taxon>
        <taxon>Ochrophyta</taxon>
        <taxon>Bacillariophyta</taxon>
        <taxon>Bacillariophyceae</taxon>
        <taxon>Bacillariophycidae</taxon>
        <taxon>Naviculales</taxon>
        <taxon>Naviculaceae</taxon>
        <taxon>Seminavis</taxon>
    </lineage>
</organism>
<dbReference type="AlphaFoldDB" id="A0A9N8HLE1"/>
<dbReference type="Gene3D" id="1.25.40.10">
    <property type="entry name" value="Tetratricopeptide repeat domain"/>
    <property type="match status" value="4"/>
</dbReference>
<sequence>MRAISFRNSRRILALSTRPHQRTDPASSSSVIRTTFSLSDLGASNKLHSIKFNAVHAERVALNEPIRTRRFVSKANQKAPEHHSKELQDLSDHLAQLQEAPIGSLSIDKFHKAADLIRQVKAKHSSNLVLVDTSFQILERLVQEIQQAKGKRKRYLNHQNTHRILDTTLLQTVILKHWAKTNHPHKATKTKERGNGKTILDMIHSWNKRAPGHLQPDIAIYNTALESYLLDSSSSKYSKTKKKLSDNFPIKVAKFIQGVYQQLLLKNNNNAYPNQKTHELVIQAWIAAKDVNSATAVLTGIRNNHELQPQTTSNNIRFGKEIFEQLLKECVDEKAGQMADSVLDHIHYFHDHGLLAVRPLMEHYTQVIQAWAVSSHRHHPQAQRRLQELTDFVLNDYNNNHNHQLQPPDILTFHVILQGFARLGDLESAEDILGQLCARYRQQDSTRSSVVVVVKPDVECFGTVLDGWSRVKNRPDAGTRAEALLRLMWDSHQMVPSMQHLVPDVSCYNSVMHAYINATNYNAAGEAERLFQELQHKSTEEAYAHLQPTTETYGTLIHAWAQHGNVDQAAKILAFMCDTTTNDTAAMPDAQCFNSVMNAHAKSKAIVAGKEANRLLEKMWELHRDDRFPAAAHIRPNNITYGSVIHAWAQSGHADAGEKAERLLREMADMAKALDDDSLMPTTRTYNSVIHAWGSCGDYDRARAVFQELPSKPSNNTSVCRNVGTYNSLLLALATADEYHHDARLHKGEIADSILTAMQVRGVKPKIQTYGLAHKCWFQSSADFKKASFRLQSLKSKTEELEREEREMPHSRYGS</sequence>
<dbReference type="InterPro" id="IPR051222">
    <property type="entry name" value="PPR/CCM1_RNA-binding"/>
</dbReference>
<accession>A0A9N8HLE1</accession>
<protein>
    <submittedName>
        <fullName evidence="3">Pentatricopeptide repeat-containing protein</fullName>
    </submittedName>
</protein>
<reference evidence="3" key="1">
    <citation type="submission" date="2020-06" db="EMBL/GenBank/DDBJ databases">
        <authorList>
            <consortium name="Plant Systems Biology data submission"/>
        </authorList>
    </citation>
    <scope>NUCLEOTIDE SEQUENCE</scope>
    <source>
        <strain evidence="3">D6</strain>
    </source>
</reference>
<dbReference type="Proteomes" id="UP001153069">
    <property type="component" value="Unassembled WGS sequence"/>
</dbReference>
<dbReference type="PROSITE" id="PS51375">
    <property type="entry name" value="PPR"/>
    <property type="match status" value="1"/>
</dbReference>
<dbReference type="PANTHER" id="PTHR47942">
    <property type="entry name" value="TETRATRICOPEPTIDE REPEAT (TPR)-LIKE SUPERFAMILY PROTEIN-RELATED"/>
    <property type="match status" value="1"/>
</dbReference>
<gene>
    <name evidence="3" type="ORF">SEMRO_676_G185630.1</name>
</gene>